<dbReference type="PROSITE" id="PS50007">
    <property type="entry name" value="PIPLC_X_DOMAIN"/>
    <property type="match status" value="1"/>
</dbReference>
<accession>A0A2S0VWB5</accession>
<dbReference type="EMBL" id="CP026604">
    <property type="protein sequence ID" value="AWB68400.1"/>
    <property type="molecule type" value="Genomic_DNA"/>
</dbReference>
<dbReference type="OrthoDB" id="9794206at2"/>
<keyword evidence="2" id="KW-1185">Reference proteome</keyword>
<dbReference type="InterPro" id="IPR007833">
    <property type="entry name" value="Capsule_polysaccharide_synth"/>
</dbReference>
<dbReference type="GO" id="GO:0000271">
    <property type="term" value="P:polysaccharide biosynthetic process"/>
    <property type="evidence" value="ECO:0007669"/>
    <property type="project" value="InterPro"/>
</dbReference>
<dbReference type="Proteomes" id="UP000244441">
    <property type="component" value="Chromosome"/>
</dbReference>
<gene>
    <name evidence="1" type="ORF">C2869_19195</name>
</gene>
<dbReference type="Pfam" id="PF05159">
    <property type="entry name" value="Capsule_synth"/>
    <property type="match status" value="1"/>
</dbReference>
<evidence type="ECO:0000313" key="2">
    <source>
        <dbReference type="Proteomes" id="UP000244441"/>
    </source>
</evidence>
<dbReference type="KEGG" id="cate:C2869_19195"/>
<evidence type="ECO:0000313" key="1">
    <source>
        <dbReference type="EMBL" id="AWB68400.1"/>
    </source>
</evidence>
<dbReference type="AlphaFoldDB" id="A0A2S0VWB5"/>
<dbReference type="CDD" id="cd16441">
    <property type="entry name" value="beta_Kdo_transferase_KpsS"/>
    <property type="match status" value="1"/>
</dbReference>
<protein>
    <submittedName>
        <fullName evidence="1">Capsule biosynthesis protein</fullName>
    </submittedName>
</protein>
<dbReference type="GO" id="GO:0015774">
    <property type="term" value="P:polysaccharide transport"/>
    <property type="evidence" value="ECO:0007669"/>
    <property type="project" value="InterPro"/>
</dbReference>
<name>A0A2S0VWB5_9ALTE</name>
<organism evidence="1 2">
    <name type="scientific">Saccharobesus litoralis</name>
    <dbReference type="NCBI Taxonomy" id="2172099"/>
    <lineage>
        <taxon>Bacteria</taxon>
        <taxon>Pseudomonadati</taxon>
        <taxon>Pseudomonadota</taxon>
        <taxon>Gammaproteobacteria</taxon>
        <taxon>Alteromonadales</taxon>
        <taxon>Alteromonadaceae</taxon>
        <taxon>Saccharobesus</taxon>
    </lineage>
</organism>
<reference evidence="1 2" key="1">
    <citation type="submission" date="2018-01" db="EMBL/GenBank/DDBJ databases">
        <title>Genome sequence of a Cantenovulum-like bacteria.</title>
        <authorList>
            <person name="Tan W.R."/>
            <person name="Lau N.-S."/>
            <person name="Go F."/>
            <person name="Amirul A.-A.A."/>
        </authorList>
    </citation>
    <scope>NUCLEOTIDE SEQUENCE [LARGE SCALE GENOMIC DNA]</scope>
    <source>
        <strain evidence="1 2">CCB-QB4</strain>
    </source>
</reference>
<sequence>MSNILFLQGPLGPFFGKLASKFSSLGNTTFKINFNGGDVYYSKADHEFHYRGDLNVWPRYLSMFVKRNDIHAVVVFGDCRSYHSIAKDICAQNGLEFWAFEEGYIRPNWITLEKDGVNANSSFSILNTLKQDDVDEYIDKYLSATTIKQDVKIGQTFFQRLCYGVTYYSSRLFAKPWLINDGHHRRFSALQEAKYWSRSIRRKWQYKVTQYGMERKILDNWDGKYFFVPLQVHCDSQILSHSDYDDVKDFIREVMTSFSQHAPKDTALVFKHHPMDRGFRHYGKLIRRFAKTLQIRHRVVYGHEINLPTMLRHCRATITVNSTVGLSSLHHLKPTKVMGKANYDIPKLTSSLPLDKFWVAPCSVDGEFFAMYKALLKEHTQINGSFYKQIDMTCDNIVDWLIEKNVGINRIAINHANRVQQKQRLTVPMKANVNFQ</sequence>
<proteinExistence type="predicted"/>
<dbReference type="RefSeq" id="WP_108604459.1">
    <property type="nucleotide sequence ID" value="NZ_CP026604.1"/>
</dbReference>